<dbReference type="OrthoDB" id="5668724at2"/>
<dbReference type="SMR" id="A0A1T0AV48"/>
<dbReference type="AlphaFoldDB" id="A0A1T0AV48"/>
<proteinExistence type="predicted"/>
<dbReference type="Pfam" id="PF11477">
    <property type="entry name" value="PM0188"/>
    <property type="match status" value="1"/>
</dbReference>
<name>A0A1T0AV48_9PAST</name>
<dbReference type="InterPro" id="IPR043078">
    <property type="entry name" value="Sialyltransferase_N"/>
</dbReference>
<comment type="caution">
    <text evidence="1">The sequence shown here is derived from an EMBL/GenBank/DDBJ whole genome shotgun (WGS) entry which is preliminary data.</text>
</comment>
<keyword evidence="2" id="KW-1185">Reference proteome</keyword>
<organism evidence="1 2">
    <name type="scientific">Haemophilus paracuniculus</name>
    <dbReference type="NCBI Taxonomy" id="734"/>
    <lineage>
        <taxon>Bacteria</taxon>
        <taxon>Pseudomonadati</taxon>
        <taxon>Pseudomonadota</taxon>
        <taxon>Gammaproteobacteria</taxon>
        <taxon>Pasteurellales</taxon>
        <taxon>Pasteurellaceae</taxon>
        <taxon>Haemophilus</taxon>
    </lineage>
</organism>
<dbReference type="Gene3D" id="3.40.50.11110">
    <property type="entry name" value="Sialyltransferase, C-terminal GT-B Rossman nucleotide-binding domain"/>
    <property type="match status" value="1"/>
</dbReference>
<gene>
    <name evidence="1" type="ORF">B0187_00235</name>
</gene>
<dbReference type="Gene3D" id="3.40.50.11120">
    <property type="entry name" value="Sialyltransferase, N-terminal GT-B Rossman nucleotide-binding domain"/>
    <property type="match status" value="1"/>
</dbReference>
<accession>A0A1T0AV48</accession>
<evidence type="ECO:0000313" key="1">
    <source>
        <dbReference type="EMBL" id="OOS00764.1"/>
    </source>
</evidence>
<dbReference type="STRING" id="734.B0187_00235"/>
<evidence type="ECO:0008006" key="3">
    <source>
        <dbReference type="Google" id="ProtNLM"/>
    </source>
</evidence>
<reference evidence="1 2" key="1">
    <citation type="submission" date="2017-02" db="EMBL/GenBank/DDBJ databases">
        <title>Draft genome sequence of Haemophilus paracuniculus CCUG 43573 type strain.</title>
        <authorList>
            <person name="Engstrom-Jakobsson H."/>
            <person name="Salva-Serra F."/>
            <person name="Thorell K."/>
            <person name="Gonzales-Siles L."/>
            <person name="Karlsson R."/>
            <person name="Boulund F."/>
            <person name="Engstrand L."/>
            <person name="Kristiansson E."/>
            <person name="Moore E."/>
        </authorList>
    </citation>
    <scope>NUCLEOTIDE SEQUENCE [LARGE SCALE GENOMIC DNA]</scope>
    <source>
        <strain evidence="1 2">CCUG 43573</strain>
    </source>
</reference>
<sequence length="397" mass="46409">MNNIQNVEIYLDYATIPSLNYFLHFAENYQDTTTIRLFGLGRFTIPQTIIDRYPAGIIRFCEAKAGDQTQFEQLFTELLEQSTQPLNLCFHLNLFHSQQMFLPLHHLIQGYRTKIANVSLHFYDDGAEGVAKLNDLSEKPKYLADQLAQQQLKGQNIIISDYSIFRYQWGMIYPTTYHLLNTDILTQNALLPLKEYLKNHSLIDFSRFQKLSKLQQDIILEIIGLIRENVEKLIKASYQYAFFIFIGSAIFDDDKQRLIEFERLHFNLLEQYLFPTGKFYIGQEYVACYKGHPHSSQINEKIKEHYQGKLIYLPDNIPLEVLLLLGLDVKLIGGFASTIHFQFSSEKIADLIFMTTNNYQLNKTNDLYQTQLNFLNVMIKLGYTIADKTHYFTEFNS</sequence>
<protein>
    <recommendedName>
        <fullName evidence="3">Sialyltransferase PMO188</fullName>
    </recommendedName>
</protein>
<dbReference type="RefSeq" id="WP_158078206.1">
    <property type="nucleotide sequence ID" value="NZ_MUYA01000001.1"/>
</dbReference>
<dbReference type="EMBL" id="MUYA01000001">
    <property type="protein sequence ID" value="OOS00764.1"/>
    <property type="molecule type" value="Genomic_DNA"/>
</dbReference>
<dbReference type="SUPFAM" id="SSF53756">
    <property type="entry name" value="UDP-Glycosyltransferase/glycogen phosphorylase"/>
    <property type="match status" value="1"/>
</dbReference>
<dbReference type="Proteomes" id="UP000190867">
    <property type="component" value="Unassembled WGS sequence"/>
</dbReference>
<dbReference type="InterPro" id="IPR021574">
    <property type="entry name" value="PM0188"/>
</dbReference>
<evidence type="ECO:0000313" key="2">
    <source>
        <dbReference type="Proteomes" id="UP000190867"/>
    </source>
</evidence>